<dbReference type="InterPro" id="IPR013762">
    <property type="entry name" value="Integrase-like_cat_sf"/>
</dbReference>
<evidence type="ECO:0000256" key="1">
    <source>
        <dbReference type="ARBA" id="ARBA00023125"/>
    </source>
</evidence>
<keyword evidence="2" id="KW-0233">DNA recombination</keyword>
<dbReference type="RefSeq" id="WP_397095200.1">
    <property type="nucleotide sequence ID" value="NZ_JBIRYO010000029.1"/>
</dbReference>
<dbReference type="InterPro" id="IPR011010">
    <property type="entry name" value="DNA_brk_join_enz"/>
</dbReference>
<evidence type="ECO:0000313" key="5">
    <source>
        <dbReference type="Proteomes" id="UP001611415"/>
    </source>
</evidence>
<sequence>MKSDDVSTALHLIGRLGLTLDDLAVASTASAPTPTFHAFLARLRSAVPPSTLQSYGTYWRIIEAQWGDRLLDEPSPTEISVMVEDHRQRAVVRTNSRGGHGATRMFIAAFRCLYKHAERDGLIHPLRNPAAKVDKPRQLPSPRHALSLRQIEDLAQVAASTGDDPDLDALIMRLHIETACRRGGALHLRVDGLDHEDCLVLLREKGGNLRWQPVSPTLMRYLALHVETRGGIEATSAVLRYRTGRPVGRRRYNYLRERFHHHLPWAATLGVTAHWVRHTTLTFVEREFGYAVARAFAGHADSGGGRASTTHTYVRATLAEVAEAVEALTGEPHPLARRHRHPLAPGR</sequence>
<dbReference type="InterPro" id="IPR010998">
    <property type="entry name" value="Integrase_recombinase_N"/>
</dbReference>
<dbReference type="Proteomes" id="UP001611415">
    <property type="component" value="Unassembled WGS sequence"/>
</dbReference>
<dbReference type="Gene3D" id="1.10.150.130">
    <property type="match status" value="1"/>
</dbReference>
<dbReference type="SUPFAM" id="SSF56349">
    <property type="entry name" value="DNA breaking-rejoining enzymes"/>
    <property type="match status" value="1"/>
</dbReference>
<comment type="caution">
    <text evidence="4">The sequence shown here is derived from an EMBL/GenBank/DDBJ whole genome shotgun (WGS) entry which is preliminary data.</text>
</comment>
<accession>A0ABW7X9K0</accession>
<evidence type="ECO:0000259" key="3">
    <source>
        <dbReference type="PROSITE" id="PS51898"/>
    </source>
</evidence>
<dbReference type="PROSITE" id="PS51898">
    <property type="entry name" value="TYR_RECOMBINASE"/>
    <property type="match status" value="1"/>
</dbReference>
<proteinExistence type="predicted"/>
<dbReference type="InterPro" id="IPR050090">
    <property type="entry name" value="Tyrosine_recombinase_XerCD"/>
</dbReference>
<name>A0ABW7X9K0_9NOCA</name>
<feature type="domain" description="Tyr recombinase" evidence="3">
    <location>
        <begin position="141"/>
        <end position="326"/>
    </location>
</feature>
<dbReference type="InterPro" id="IPR002104">
    <property type="entry name" value="Integrase_catalytic"/>
</dbReference>
<gene>
    <name evidence="4" type="ORF">ACH49W_30995</name>
</gene>
<dbReference type="CDD" id="cd00397">
    <property type="entry name" value="DNA_BRE_C"/>
    <property type="match status" value="1"/>
</dbReference>
<protein>
    <submittedName>
        <fullName evidence="4">Tyrosine-type recombinase/integrase</fullName>
    </submittedName>
</protein>
<evidence type="ECO:0000313" key="4">
    <source>
        <dbReference type="EMBL" id="MFI2477817.1"/>
    </source>
</evidence>
<keyword evidence="1" id="KW-0238">DNA-binding</keyword>
<keyword evidence="5" id="KW-1185">Reference proteome</keyword>
<dbReference type="PANTHER" id="PTHR30349">
    <property type="entry name" value="PHAGE INTEGRASE-RELATED"/>
    <property type="match status" value="1"/>
</dbReference>
<dbReference type="EMBL" id="JBIRYO010000029">
    <property type="protein sequence ID" value="MFI2477817.1"/>
    <property type="molecule type" value="Genomic_DNA"/>
</dbReference>
<reference evidence="4 5" key="1">
    <citation type="submission" date="2024-10" db="EMBL/GenBank/DDBJ databases">
        <title>The Natural Products Discovery Center: Release of the First 8490 Sequenced Strains for Exploring Actinobacteria Biosynthetic Diversity.</title>
        <authorList>
            <person name="Kalkreuter E."/>
            <person name="Kautsar S.A."/>
            <person name="Yang D."/>
            <person name="Bader C.D."/>
            <person name="Teijaro C.N."/>
            <person name="Fluegel L."/>
            <person name="Davis C.M."/>
            <person name="Simpson J.R."/>
            <person name="Lauterbach L."/>
            <person name="Steele A.D."/>
            <person name="Gui C."/>
            <person name="Meng S."/>
            <person name="Li G."/>
            <person name="Viehrig K."/>
            <person name="Ye F."/>
            <person name="Su P."/>
            <person name="Kiefer A.F."/>
            <person name="Nichols A."/>
            <person name="Cepeda A.J."/>
            <person name="Yan W."/>
            <person name="Fan B."/>
            <person name="Jiang Y."/>
            <person name="Adhikari A."/>
            <person name="Zheng C.-J."/>
            <person name="Schuster L."/>
            <person name="Cowan T.M."/>
            <person name="Smanski M.J."/>
            <person name="Chevrette M.G."/>
            <person name="De Carvalho L.P.S."/>
            <person name="Shen B."/>
        </authorList>
    </citation>
    <scope>NUCLEOTIDE SEQUENCE [LARGE SCALE GENOMIC DNA]</scope>
    <source>
        <strain evidence="4 5">NPDC019275</strain>
    </source>
</reference>
<dbReference type="Gene3D" id="1.10.443.10">
    <property type="entry name" value="Intergrase catalytic core"/>
    <property type="match status" value="1"/>
</dbReference>
<evidence type="ECO:0000256" key="2">
    <source>
        <dbReference type="ARBA" id="ARBA00023172"/>
    </source>
</evidence>
<organism evidence="4 5">
    <name type="scientific">Nocardia xishanensis</name>
    <dbReference type="NCBI Taxonomy" id="238964"/>
    <lineage>
        <taxon>Bacteria</taxon>
        <taxon>Bacillati</taxon>
        <taxon>Actinomycetota</taxon>
        <taxon>Actinomycetes</taxon>
        <taxon>Mycobacteriales</taxon>
        <taxon>Nocardiaceae</taxon>
        <taxon>Nocardia</taxon>
    </lineage>
</organism>